<name>A0A8K0CPY8_IGNLU</name>
<keyword evidence="3" id="KW-1185">Reference proteome</keyword>
<feature type="chain" id="PRO_5035419500" evidence="1">
    <location>
        <begin position="20"/>
        <end position="82"/>
    </location>
</feature>
<organism evidence="2 3">
    <name type="scientific">Ignelater luminosus</name>
    <name type="common">Cucubano</name>
    <name type="synonym">Pyrophorus luminosus</name>
    <dbReference type="NCBI Taxonomy" id="2038154"/>
    <lineage>
        <taxon>Eukaryota</taxon>
        <taxon>Metazoa</taxon>
        <taxon>Ecdysozoa</taxon>
        <taxon>Arthropoda</taxon>
        <taxon>Hexapoda</taxon>
        <taxon>Insecta</taxon>
        <taxon>Pterygota</taxon>
        <taxon>Neoptera</taxon>
        <taxon>Endopterygota</taxon>
        <taxon>Coleoptera</taxon>
        <taxon>Polyphaga</taxon>
        <taxon>Elateriformia</taxon>
        <taxon>Elateroidea</taxon>
        <taxon>Elateridae</taxon>
        <taxon>Agrypninae</taxon>
        <taxon>Pyrophorini</taxon>
        <taxon>Ignelater</taxon>
    </lineage>
</organism>
<evidence type="ECO:0000313" key="3">
    <source>
        <dbReference type="Proteomes" id="UP000801492"/>
    </source>
</evidence>
<reference evidence="2" key="1">
    <citation type="submission" date="2019-08" db="EMBL/GenBank/DDBJ databases">
        <title>The genome of the North American firefly Photinus pyralis.</title>
        <authorList>
            <consortium name="Photinus pyralis genome working group"/>
            <person name="Fallon T.R."/>
            <person name="Sander Lower S.E."/>
            <person name="Weng J.-K."/>
        </authorList>
    </citation>
    <scope>NUCLEOTIDE SEQUENCE</scope>
    <source>
        <strain evidence="2">TRF0915ILg1</strain>
        <tissue evidence="2">Whole body</tissue>
    </source>
</reference>
<protein>
    <submittedName>
        <fullName evidence="2">Uncharacterized protein</fullName>
    </submittedName>
</protein>
<feature type="non-terminal residue" evidence="2">
    <location>
        <position position="82"/>
    </location>
</feature>
<proteinExistence type="predicted"/>
<dbReference type="Proteomes" id="UP000801492">
    <property type="component" value="Unassembled WGS sequence"/>
</dbReference>
<keyword evidence="1" id="KW-0732">Signal</keyword>
<sequence>MKHCGFSIFFVILIGNVVCAPQGFNLNLSHQAVINTQCIGDFDPIRRTCPEEISHDIINVPCNDGFRLIGGVCRELFIEEED</sequence>
<dbReference type="EMBL" id="VTPC01032488">
    <property type="protein sequence ID" value="KAF2891425.1"/>
    <property type="molecule type" value="Genomic_DNA"/>
</dbReference>
<accession>A0A8K0CPY8</accession>
<feature type="signal peptide" evidence="1">
    <location>
        <begin position="1"/>
        <end position="19"/>
    </location>
</feature>
<comment type="caution">
    <text evidence="2">The sequence shown here is derived from an EMBL/GenBank/DDBJ whole genome shotgun (WGS) entry which is preliminary data.</text>
</comment>
<evidence type="ECO:0000313" key="2">
    <source>
        <dbReference type="EMBL" id="KAF2891425.1"/>
    </source>
</evidence>
<evidence type="ECO:0000256" key="1">
    <source>
        <dbReference type="SAM" id="SignalP"/>
    </source>
</evidence>
<dbReference type="AlphaFoldDB" id="A0A8K0CPY8"/>
<gene>
    <name evidence="2" type="ORF">ILUMI_14748</name>
</gene>